<dbReference type="GO" id="GO:0046052">
    <property type="term" value="P:UTP catabolic process"/>
    <property type="evidence" value="ECO:0007669"/>
    <property type="project" value="TreeGrafter"/>
</dbReference>
<feature type="domain" description="NTP pyrophosphohydrolase MazG-like" evidence="1">
    <location>
        <begin position="22"/>
        <end position="95"/>
    </location>
</feature>
<evidence type="ECO:0000313" key="3">
    <source>
        <dbReference type="Proteomes" id="UP000216339"/>
    </source>
</evidence>
<dbReference type="EMBL" id="MQWD01000001">
    <property type="protein sequence ID" value="PAP78801.1"/>
    <property type="molecule type" value="Genomic_DNA"/>
</dbReference>
<dbReference type="GO" id="GO:0047429">
    <property type="term" value="F:nucleoside triphosphate diphosphatase activity"/>
    <property type="evidence" value="ECO:0007669"/>
    <property type="project" value="InterPro"/>
</dbReference>
<dbReference type="PANTHER" id="PTHR30522:SF0">
    <property type="entry name" value="NUCLEOSIDE TRIPHOSPHATE PYROPHOSPHOHYDROLASE"/>
    <property type="match status" value="1"/>
</dbReference>
<dbReference type="GO" id="GO:0046047">
    <property type="term" value="P:TTP catabolic process"/>
    <property type="evidence" value="ECO:0007669"/>
    <property type="project" value="TreeGrafter"/>
</dbReference>
<dbReference type="CDD" id="cd11528">
    <property type="entry name" value="NTP-PPase_MazG_Nterm"/>
    <property type="match status" value="1"/>
</dbReference>
<accession>A0A271J5J0</accession>
<dbReference type="GO" id="GO:0046076">
    <property type="term" value="P:dTTP catabolic process"/>
    <property type="evidence" value="ECO:0007669"/>
    <property type="project" value="TreeGrafter"/>
</dbReference>
<dbReference type="InterPro" id="IPR048011">
    <property type="entry name" value="NTP-PPase_MazG-like_C"/>
</dbReference>
<dbReference type="GO" id="GO:0046081">
    <property type="term" value="P:dUTP catabolic process"/>
    <property type="evidence" value="ECO:0007669"/>
    <property type="project" value="TreeGrafter"/>
</dbReference>
<dbReference type="SUPFAM" id="SSF101386">
    <property type="entry name" value="all-alpha NTP pyrophosphatases"/>
    <property type="match status" value="2"/>
</dbReference>
<dbReference type="FunFam" id="1.10.287.1080:FF:000001">
    <property type="entry name" value="Nucleoside triphosphate pyrophosphohydrolase"/>
    <property type="match status" value="1"/>
</dbReference>
<proteinExistence type="predicted"/>
<keyword evidence="3" id="KW-1185">Reference proteome</keyword>
<dbReference type="Pfam" id="PF03819">
    <property type="entry name" value="MazG"/>
    <property type="match status" value="2"/>
</dbReference>
<feature type="domain" description="NTP pyrophosphohydrolase MazG-like" evidence="1">
    <location>
        <begin position="166"/>
        <end position="221"/>
    </location>
</feature>
<evidence type="ECO:0000313" key="2">
    <source>
        <dbReference type="EMBL" id="PAP78801.1"/>
    </source>
</evidence>
<name>A0A271J5J0_9BACT</name>
<dbReference type="Gene3D" id="1.10.287.1080">
    <property type="entry name" value="MazG-like"/>
    <property type="match status" value="2"/>
</dbReference>
<dbReference type="CDD" id="cd11529">
    <property type="entry name" value="NTP-PPase_MazG_Cterm"/>
    <property type="match status" value="1"/>
</dbReference>
<dbReference type="GO" id="GO:0046061">
    <property type="term" value="P:dATP catabolic process"/>
    <property type="evidence" value="ECO:0007669"/>
    <property type="project" value="TreeGrafter"/>
</dbReference>
<reference evidence="2 3" key="1">
    <citation type="submission" date="2016-11" db="EMBL/GenBank/DDBJ databases">
        <title>Study of marine rhodopsin-containing bacteria.</title>
        <authorList>
            <person name="Yoshizawa S."/>
            <person name="Kumagai Y."/>
            <person name="Kogure K."/>
        </authorList>
    </citation>
    <scope>NUCLEOTIDE SEQUENCE [LARGE SCALE GENOMIC DNA]</scope>
    <source>
        <strain evidence="2 3">SAORIC-28</strain>
    </source>
</reference>
<dbReference type="NCBIfam" id="NF007113">
    <property type="entry name" value="PRK09562.1"/>
    <property type="match status" value="1"/>
</dbReference>
<dbReference type="Proteomes" id="UP000216339">
    <property type="component" value="Unassembled WGS sequence"/>
</dbReference>
<dbReference type="PANTHER" id="PTHR30522">
    <property type="entry name" value="NUCLEOSIDE TRIPHOSPHATE PYROPHOSPHOHYDROLASE"/>
    <property type="match status" value="1"/>
</dbReference>
<sequence>MFEDFVAIVRRLRRECPWDVQQTHDSTKHLTIEEAYELVDAIDAGDPDETKKELGDLFLHVLFHAHIAETDGTFDLADVMRAEMTKLVRRHPHVFGDEVVGGTGDVLRNWEAIKRAERAEAGTEEAGPSALDGVPDALPALLRAERVQEKAAAVGFDFPTAEDAWAKVREEAEEVREAADLDALEDEVGDLLFAVVNYARLRGVVPETALRRTVAKFSRRFRAVEADLGDRLAEAGLEEMDAAWDAAKAEEPR</sequence>
<protein>
    <submittedName>
        <fullName evidence="2">Nucleoside triphosphate pyrophosphohydrolase</fullName>
    </submittedName>
</protein>
<organism evidence="2 3">
    <name type="scientific">Rubrivirga marina</name>
    <dbReference type="NCBI Taxonomy" id="1196024"/>
    <lineage>
        <taxon>Bacteria</taxon>
        <taxon>Pseudomonadati</taxon>
        <taxon>Rhodothermota</taxon>
        <taxon>Rhodothermia</taxon>
        <taxon>Rhodothermales</taxon>
        <taxon>Rubricoccaceae</taxon>
        <taxon>Rubrivirga</taxon>
    </lineage>
</organism>
<dbReference type="AlphaFoldDB" id="A0A271J5J0"/>
<gene>
    <name evidence="2" type="ORF">BSZ37_15640</name>
</gene>
<comment type="caution">
    <text evidence="2">The sequence shown here is derived from an EMBL/GenBank/DDBJ whole genome shotgun (WGS) entry which is preliminary data.</text>
</comment>
<dbReference type="InterPro" id="IPR011551">
    <property type="entry name" value="NTP_PyrPHydrolase_MazG"/>
</dbReference>
<dbReference type="GO" id="GO:0006203">
    <property type="term" value="P:dGTP catabolic process"/>
    <property type="evidence" value="ECO:0007669"/>
    <property type="project" value="TreeGrafter"/>
</dbReference>
<dbReference type="GO" id="GO:0006950">
    <property type="term" value="P:response to stress"/>
    <property type="evidence" value="ECO:0007669"/>
    <property type="project" value="UniProtKB-ARBA"/>
</dbReference>
<keyword evidence="2" id="KW-0378">Hydrolase</keyword>
<dbReference type="InterPro" id="IPR004518">
    <property type="entry name" value="MazG-like_dom"/>
</dbReference>
<dbReference type="NCBIfam" id="TIGR00444">
    <property type="entry name" value="mazG"/>
    <property type="match status" value="1"/>
</dbReference>
<evidence type="ECO:0000259" key="1">
    <source>
        <dbReference type="Pfam" id="PF03819"/>
    </source>
</evidence>
<dbReference type="InterPro" id="IPR048015">
    <property type="entry name" value="NTP-PPase_MazG-like_N"/>
</dbReference>